<dbReference type="Proteomes" id="UP000033187">
    <property type="component" value="Chromosome 1"/>
</dbReference>
<dbReference type="KEGG" id="fil:BN1229_v1_2010"/>
<sequence length="93" mass="10853">MTARAEKNSTSKLRAMGHRQSLVRNARMAQEWCGSAEHFHRYLFLAMSSALQISKRLRTELQQHLLQTKNSFSNLLTPDLLLMIIISKRNNRR</sequence>
<proteinExistence type="predicted"/>
<reference evidence="2" key="1">
    <citation type="submission" date="2015-02" db="EMBL/GenBank/DDBJ databases">
        <authorList>
            <person name="Chooi Y.-H."/>
        </authorList>
    </citation>
    <scope>NUCLEOTIDE SEQUENCE [LARGE SCALE GENOMIC DNA]</scope>
    <source>
        <strain evidence="2">strain Y</strain>
    </source>
</reference>
<dbReference type="KEGG" id="fiy:BN1229_v1_2014"/>
<protein>
    <recommendedName>
        <fullName evidence="3">Transposase</fullName>
    </recommendedName>
</protein>
<evidence type="ECO:0000313" key="2">
    <source>
        <dbReference type="Proteomes" id="UP000033187"/>
    </source>
</evidence>
<organism evidence="1 2">
    <name type="scientific">Candidatus Filomicrobium marinum</name>
    <dbReference type="NCBI Taxonomy" id="1608628"/>
    <lineage>
        <taxon>Bacteria</taxon>
        <taxon>Pseudomonadati</taxon>
        <taxon>Pseudomonadota</taxon>
        <taxon>Alphaproteobacteria</taxon>
        <taxon>Hyphomicrobiales</taxon>
        <taxon>Hyphomicrobiaceae</taxon>
        <taxon>Filomicrobium</taxon>
    </lineage>
</organism>
<dbReference type="AlphaFoldDB" id="A0A0D6JFB4"/>
<accession>A0A0D6JFB4</accession>
<evidence type="ECO:0008006" key="3">
    <source>
        <dbReference type="Google" id="ProtNLM"/>
    </source>
</evidence>
<evidence type="ECO:0000313" key="1">
    <source>
        <dbReference type="EMBL" id="CPR19116.1"/>
    </source>
</evidence>
<name>A0A0D6JFB4_9HYPH</name>
<keyword evidence="2" id="KW-1185">Reference proteome</keyword>
<dbReference type="EMBL" id="LN829119">
    <property type="protein sequence ID" value="CPR19116.1"/>
    <property type="molecule type" value="Genomic_DNA"/>
</dbReference>
<gene>
    <name evidence="1" type="ORF">YBN1229_v1_2014</name>
</gene>